<comment type="similarity">
    <text evidence="2">Belongs to the EamA transporter family.</text>
</comment>
<organism evidence="8 9">
    <name type="scientific">Butyrivibrio fibrisolvens</name>
    <dbReference type="NCBI Taxonomy" id="831"/>
    <lineage>
        <taxon>Bacteria</taxon>
        <taxon>Bacillati</taxon>
        <taxon>Bacillota</taxon>
        <taxon>Clostridia</taxon>
        <taxon>Lachnospirales</taxon>
        <taxon>Lachnospiraceae</taxon>
        <taxon>Butyrivibrio</taxon>
    </lineage>
</organism>
<dbReference type="eggNOG" id="COG0697">
    <property type="taxonomic scope" value="Bacteria"/>
</dbReference>
<dbReference type="AlphaFoldDB" id="A0A1H9UN62"/>
<feature type="domain" description="EamA" evidence="7">
    <location>
        <begin position="161"/>
        <end position="288"/>
    </location>
</feature>
<protein>
    <submittedName>
        <fullName evidence="8">EamA domain-containing membrane protein RarD</fullName>
    </submittedName>
</protein>
<evidence type="ECO:0000313" key="8">
    <source>
        <dbReference type="EMBL" id="SES10769.1"/>
    </source>
</evidence>
<evidence type="ECO:0000256" key="1">
    <source>
        <dbReference type="ARBA" id="ARBA00004141"/>
    </source>
</evidence>
<feature type="transmembrane region" description="Helical" evidence="6">
    <location>
        <begin position="248"/>
        <end position="267"/>
    </location>
</feature>
<gene>
    <name evidence="8" type="ORF">SAMN04487884_11917</name>
</gene>
<evidence type="ECO:0000256" key="6">
    <source>
        <dbReference type="SAM" id="Phobius"/>
    </source>
</evidence>
<name>A0A1H9UN62_BUTFI</name>
<dbReference type="PANTHER" id="PTHR22911:SF6">
    <property type="entry name" value="SOLUTE CARRIER FAMILY 35 MEMBER G1"/>
    <property type="match status" value="1"/>
</dbReference>
<keyword evidence="5 6" id="KW-0472">Membrane</keyword>
<dbReference type="SUPFAM" id="SSF103481">
    <property type="entry name" value="Multidrug resistance efflux transporter EmrE"/>
    <property type="match status" value="2"/>
</dbReference>
<feature type="transmembrane region" description="Helical" evidence="6">
    <location>
        <begin position="78"/>
        <end position="98"/>
    </location>
</feature>
<proteinExistence type="inferred from homology"/>
<dbReference type="Proteomes" id="UP000182584">
    <property type="component" value="Unassembled WGS sequence"/>
</dbReference>
<reference evidence="8 9" key="1">
    <citation type="submission" date="2016-10" db="EMBL/GenBank/DDBJ databases">
        <authorList>
            <person name="de Groot N.N."/>
        </authorList>
    </citation>
    <scope>NUCLEOTIDE SEQUENCE [LARGE SCALE GENOMIC DNA]</scope>
    <source>
        <strain evidence="8 9">AR40</strain>
    </source>
</reference>
<comment type="subcellular location">
    <subcellularLocation>
        <location evidence="1">Membrane</location>
        <topology evidence="1">Multi-pass membrane protein</topology>
    </subcellularLocation>
</comment>
<evidence type="ECO:0000256" key="2">
    <source>
        <dbReference type="ARBA" id="ARBA00007362"/>
    </source>
</evidence>
<feature type="transmembrane region" description="Helical" evidence="6">
    <location>
        <begin position="110"/>
        <end position="127"/>
    </location>
</feature>
<evidence type="ECO:0000256" key="5">
    <source>
        <dbReference type="ARBA" id="ARBA00023136"/>
    </source>
</evidence>
<evidence type="ECO:0000313" key="9">
    <source>
        <dbReference type="Proteomes" id="UP000182584"/>
    </source>
</evidence>
<feature type="transmembrane region" description="Helical" evidence="6">
    <location>
        <begin position="50"/>
        <end position="66"/>
    </location>
</feature>
<dbReference type="EMBL" id="FOGJ01000019">
    <property type="protein sequence ID" value="SES10769.1"/>
    <property type="molecule type" value="Genomic_DNA"/>
</dbReference>
<accession>A0A1H9UN62</accession>
<feature type="transmembrane region" description="Helical" evidence="6">
    <location>
        <begin position="214"/>
        <end position="236"/>
    </location>
</feature>
<feature type="transmembrane region" description="Helical" evidence="6">
    <location>
        <begin position="156"/>
        <end position="178"/>
    </location>
</feature>
<feature type="transmembrane region" description="Helical" evidence="6">
    <location>
        <begin position="20"/>
        <end position="38"/>
    </location>
</feature>
<dbReference type="OrthoDB" id="5148831at2"/>
<dbReference type="PANTHER" id="PTHR22911">
    <property type="entry name" value="ACYL-MALONYL CONDENSING ENZYME-RELATED"/>
    <property type="match status" value="1"/>
</dbReference>
<dbReference type="InterPro" id="IPR000620">
    <property type="entry name" value="EamA_dom"/>
</dbReference>
<dbReference type="InterPro" id="IPR037185">
    <property type="entry name" value="EmrE-like"/>
</dbReference>
<sequence>MVQTSKHNNSAPTGKELRLAIIHILISAMCFAFMTFFVRISGDLPTMEKAFFRNFVALFIAVYALIQKGTGFRVVEKAKASMFLRCLFGTTGLIANFWAIDHLGIADANMLNKLSPFFAIIMSYFIMKEIPNKIDWLCVILAFSGALFIIKPGLGFASLPALVGLYGGFGAGTAYAYVHKMGKLGQPGPTIVFYFSLFSCLLALPFMIAQWKPITLWQLGCLIMAGISAAIAQFNITAAYQLAPAKSISVFDYTQVIFAAILGFLFLSEIPDIFSFIGYAVIIFAAIFKWEYGRRTSEQ</sequence>
<evidence type="ECO:0000256" key="3">
    <source>
        <dbReference type="ARBA" id="ARBA00022692"/>
    </source>
</evidence>
<feature type="domain" description="EamA" evidence="7">
    <location>
        <begin position="19"/>
        <end position="150"/>
    </location>
</feature>
<evidence type="ECO:0000256" key="4">
    <source>
        <dbReference type="ARBA" id="ARBA00022989"/>
    </source>
</evidence>
<feature type="transmembrane region" description="Helical" evidence="6">
    <location>
        <begin position="273"/>
        <end position="292"/>
    </location>
</feature>
<keyword evidence="4 6" id="KW-1133">Transmembrane helix</keyword>
<keyword evidence="3 6" id="KW-0812">Transmembrane</keyword>
<dbReference type="Pfam" id="PF00892">
    <property type="entry name" value="EamA"/>
    <property type="match status" value="2"/>
</dbReference>
<dbReference type="GO" id="GO:0016020">
    <property type="term" value="C:membrane"/>
    <property type="evidence" value="ECO:0007669"/>
    <property type="project" value="UniProtKB-SubCell"/>
</dbReference>
<feature type="transmembrane region" description="Helical" evidence="6">
    <location>
        <begin position="190"/>
        <end position="208"/>
    </location>
</feature>
<feature type="transmembrane region" description="Helical" evidence="6">
    <location>
        <begin position="134"/>
        <end position="150"/>
    </location>
</feature>
<evidence type="ECO:0000259" key="7">
    <source>
        <dbReference type="Pfam" id="PF00892"/>
    </source>
</evidence>